<protein>
    <submittedName>
        <fullName evidence="3">Uncharacterized protein</fullName>
    </submittedName>
</protein>
<keyword evidence="1" id="KW-0175">Coiled coil</keyword>
<name>K9VUU2_9CYAN</name>
<gene>
    <name evidence="3" type="ORF">Cri9333_0963</name>
</gene>
<dbReference type="Proteomes" id="UP000010472">
    <property type="component" value="Chromosome"/>
</dbReference>
<organism evidence="3 4">
    <name type="scientific">Crinalium epipsammum PCC 9333</name>
    <dbReference type="NCBI Taxonomy" id="1173022"/>
    <lineage>
        <taxon>Bacteria</taxon>
        <taxon>Bacillati</taxon>
        <taxon>Cyanobacteriota</taxon>
        <taxon>Cyanophyceae</taxon>
        <taxon>Gomontiellales</taxon>
        <taxon>Gomontiellaceae</taxon>
        <taxon>Crinalium</taxon>
    </lineage>
</organism>
<dbReference type="AlphaFoldDB" id="K9VUU2"/>
<proteinExistence type="predicted"/>
<feature type="transmembrane region" description="Helical" evidence="2">
    <location>
        <begin position="22"/>
        <end position="40"/>
    </location>
</feature>
<keyword evidence="2" id="KW-1133">Transmembrane helix</keyword>
<feature type="coiled-coil region" evidence="1">
    <location>
        <begin position="118"/>
        <end position="145"/>
    </location>
</feature>
<evidence type="ECO:0000313" key="3">
    <source>
        <dbReference type="EMBL" id="AFZ11878.1"/>
    </source>
</evidence>
<reference evidence="3 4" key="1">
    <citation type="submission" date="2012-06" db="EMBL/GenBank/DDBJ databases">
        <title>Finished chromosome of genome of Crinalium epipsammum PCC 9333.</title>
        <authorList>
            <consortium name="US DOE Joint Genome Institute"/>
            <person name="Gugger M."/>
            <person name="Coursin T."/>
            <person name="Rippka R."/>
            <person name="Tandeau De Marsac N."/>
            <person name="Huntemann M."/>
            <person name="Wei C.-L."/>
            <person name="Han J."/>
            <person name="Detter J.C."/>
            <person name="Han C."/>
            <person name="Tapia R."/>
            <person name="Davenport K."/>
            <person name="Daligault H."/>
            <person name="Erkkila T."/>
            <person name="Gu W."/>
            <person name="Munk A.C.C."/>
            <person name="Teshima H."/>
            <person name="Xu Y."/>
            <person name="Chain P."/>
            <person name="Chen A."/>
            <person name="Krypides N."/>
            <person name="Mavromatis K."/>
            <person name="Markowitz V."/>
            <person name="Szeto E."/>
            <person name="Ivanova N."/>
            <person name="Mikhailova N."/>
            <person name="Ovchinnikova G."/>
            <person name="Pagani I."/>
            <person name="Pati A."/>
            <person name="Goodwin L."/>
            <person name="Peters L."/>
            <person name="Pitluck S."/>
            <person name="Woyke T."/>
            <person name="Kerfeld C."/>
        </authorList>
    </citation>
    <scope>NUCLEOTIDE SEQUENCE [LARGE SCALE GENOMIC DNA]</scope>
    <source>
        <strain evidence="3 4">PCC 9333</strain>
    </source>
</reference>
<dbReference type="EMBL" id="CP003620">
    <property type="protein sequence ID" value="AFZ11878.1"/>
    <property type="molecule type" value="Genomic_DNA"/>
</dbReference>
<dbReference type="PATRIC" id="fig|1173022.3.peg.1044"/>
<evidence type="ECO:0000256" key="2">
    <source>
        <dbReference type="SAM" id="Phobius"/>
    </source>
</evidence>
<sequence length="149" mass="16482">MPLGSATAYNYLNFAQNIDMKIKFFIFVALATITLSAPLVDKAVAQSEVVTIDSNYTLAQNPQNVNEQEASEDDFLLKAVTSLIVPLLLLSGLFLLLNKTSQRQNDIVKKSIEVAEANTEAIKENNRLLIEAIKLQEQNNTLLSQLVSK</sequence>
<keyword evidence="4" id="KW-1185">Reference proteome</keyword>
<feature type="transmembrane region" description="Helical" evidence="2">
    <location>
        <begin position="75"/>
        <end position="97"/>
    </location>
</feature>
<accession>K9VUU2</accession>
<keyword evidence="2" id="KW-0472">Membrane</keyword>
<evidence type="ECO:0000313" key="4">
    <source>
        <dbReference type="Proteomes" id="UP000010472"/>
    </source>
</evidence>
<keyword evidence="2" id="KW-0812">Transmembrane</keyword>
<dbReference type="HOGENOM" id="CLU_1746569_0_0_3"/>
<dbReference type="KEGG" id="cep:Cri9333_0963"/>
<evidence type="ECO:0000256" key="1">
    <source>
        <dbReference type="SAM" id="Coils"/>
    </source>
</evidence>